<reference evidence="6" key="1">
    <citation type="submission" date="2021-12" db="EMBL/GenBank/DDBJ databases">
        <authorList>
            <person name="Rodrigo-Torres L."/>
            <person name="Arahal R. D."/>
            <person name="Lucena T."/>
        </authorList>
    </citation>
    <scope>NUCLEOTIDE SEQUENCE</scope>
    <source>
        <strain evidence="6">CECT 8419</strain>
    </source>
</reference>
<dbReference type="RefSeq" id="WP_238749262.1">
    <property type="nucleotide sequence ID" value="NZ_CAKLPZ010000001.1"/>
</dbReference>
<keyword evidence="7" id="KW-1185">Reference proteome</keyword>
<keyword evidence="4" id="KW-1133">Transmembrane helix</keyword>
<dbReference type="Pfam" id="PF08534">
    <property type="entry name" value="Redoxin"/>
    <property type="match status" value="1"/>
</dbReference>
<keyword evidence="4" id="KW-0472">Membrane</keyword>
<dbReference type="EMBL" id="CAKLPZ010000001">
    <property type="protein sequence ID" value="CAH0999065.1"/>
    <property type="molecule type" value="Genomic_DNA"/>
</dbReference>
<dbReference type="PANTHER" id="PTHR42852">
    <property type="entry name" value="THIOL:DISULFIDE INTERCHANGE PROTEIN DSBE"/>
    <property type="match status" value="1"/>
</dbReference>
<evidence type="ECO:0000256" key="1">
    <source>
        <dbReference type="ARBA" id="ARBA00004196"/>
    </source>
</evidence>
<dbReference type="InterPro" id="IPR013740">
    <property type="entry name" value="Redoxin"/>
</dbReference>
<evidence type="ECO:0000256" key="2">
    <source>
        <dbReference type="ARBA" id="ARBA00022748"/>
    </source>
</evidence>
<evidence type="ECO:0000256" key="4">
    <source>
        <dbReference type="SAM" id="Phobius"/>
    </source>
</evidence>
<protein>
    <submittedName>
        <fullName evidence="6">Thiol-disulfide oxidoreductase ResA</fullName>
    </submittedName>
</protein>
<dbReference type="Gene3D" id="3.40.30.10">
    <property type="entry name" value="Glutaredoxin"/>
    <property type="match status" value="1"/>
</dbReference>
<comment type="subcellular location">
    <subcellularLocation>
        <location evidence="1">Cell envelope</location>
    </subcellularLocation>
</comment>
<dbReference type="InterPro" id="IPR017937">
    <property type="entry name" value="Thioredoxin_CS"/>
</dbReference>
<evidence type="ECO:0000259" key="5">
    <source>
        <dbReference type="PROSITE" id="PS51352"/>
    </source>
</evidence>
<dbReference type="CDD" id="cd02966">
    <property type="entry name" value="TlpA_like_family"/>
    <property type="match status" value="1"/>
</dbReference>
<dbReference type="InterPro" id="IPR050553">
    <property type="entry name" value="Thioredoxin_ResA/DsbE_sf"/>
</dbReference>
<feature type="domain" description="Thioredoxin" evidence="5">
    <location>
        <begin position="42"/>
        <end position="201"/>
    </location>
</feature>
<evidence type="ECO:0000313" key="7">
    <source>
        <dbReference type="Proteomes" id="UP000837803"/>
    </source>
</evidence>
<name>A0ABN8EZZ7_9BACT</name>
<dbReference type="PROSITE" id="PS00194">
    <property type="entry name" value="THIOREDOXIN_1"/>
    <property type="match status" value="1"/>
</dbReference>
<evidence type="ECO:0000313" key="6">
    <source>
        <dbReference type="EMBL" id="CAH0999065.1"/>
    </source>
</evidence>
<keyword evidence="4" id="KW-0812">Transmembrane</keyword>
<evidence type="ECO:0000256" key="3">
    <source>
        <dbReference type="ARBA" id="ARBA00023284"/>
    </source>
</evidence>
<dbReference type="InterPro" id="IPR036249">
    <property type="entry name" value="Thioredoxin-like_sf"/>
</dbReference>
<sequence length="206" mass="22856">MAVRSVFRRILTSNWLPLLVVGFLYLTGLHTPVIALLQRGILATGLFQPATDLPTTYTPGGPVSTTTLDFRMVDPAGQVVNASELTGKVVFLNLWASWCAPCLAEMPNIHALWQDYAEDDRIAFVLLNTEDELTKGLAYVGRHGYGFPVYRLLGGLPEELRTGTLPTTYVISPAGQVVLEHRGMGQYDTRKVRDLLDRLLNDRVSR</sequence>
<dbReference type="InterPro" id="IPR013766">
    <property type="entry name" value="Thioredoxin_domain"/>
</dbReference>
<dbReference type="Proteomes" id="UP000837803">
    <property type="component" value="Unassembled WGS sequence"/>
</dbReference>
<dbReference type="SUPFAM" id="SSF52833">
    <property type="entry name" value="Thioredoxin-like"/>
    <property type="match status" value="1"/>
</dbReference>
<feature type="transmembrane region" description="Helical" evidence="4">
    <location>
        <begin position="15"/>
        <end position="37"/>
    </location>
</feature>
<organism evidence="6 7">
    <name type="scientific">Neolewinella maritima</name>
    <dbReference type="NCBI Taxonomy" id="1383882"/>
    <lineage>
        <taxon>Bacteria</taxon>
        <taxon>Pseudomonadati</taxon>
        <taxon>Bacteroidota</taxon>
        <taxon>Saprospiria</taxon>
        <taxon>Saprospirales</taxon>
        <taxon>Lewinellaceae</taxon>
        <taxon>Neolewinella</taxon>
    </lineage>
</organism>
<proteinExistence type="predicted"/>
<dbReference type="PANTHER" id="PTHR42852:SF13">
    <property type="entry name" value="PROTEIN DIPZ"/>
    <property type="match status" value="1"/>
</dbReference>
<comment type="caution">
    <text evidence="6">The sequence shown here is derived from an EMBL/GenBank/DDBJ whole genome shotgun (WGS) entry which is preliminary data.</text>
</comment>
<dbReference type="PROSITE" id="PS51352">
    <property type="entry name" value="THIOREDOXIN_2"/>
    <property type="match status" value="1"/>
</dbReference>
<keyword evidence="2" id="KW-0201">Cytochrome c-type biogenesis</keyword>
<accession>A0ABN8EZZ7</accession>
<gene>
    <name evidence="6" type="primary">resA_1</name>
    <name evidence="6" type="ORF">LEM8419_00360</name>
</gene>
<keyword evidence="3" id="KW-0676">Redox-active center</keyword>